<evidence type="ECO:0000313" key="10">
    <source>
        <dbReference type="EMBL" id="SSX19404.1"/>
    </source>
</evidence>
<evidence type="ECO:0000256" key="1">
    <source>
        <dbReference type="ARBA" id="ARBA00002080"/>
    </source>
</evidence>
<feature type="transmembrane region" description="Helical" evidence="8">
    <location>
        <begin position="59"/>
        <end position="79"/>
    </location>
</feature>
<evidence type="ECO:0000256" key="5">
    <source>
        <dbReference type="ARBA" id="ARBA00022989"/>
    </source>
</evidence>
<sequence length="410" mass="47298">MGETLSPSSKTKESKKPLKSVTNGTNGHIKQQTTKSNSDDASPLLNKTQGDEFLPQKSILVTYILWLFGGFFGAHHLYLQRDSHAFAHWCTFGGYFGVGWVVDLFTIPNMVRDANEDPKFIQKFIEILKVNRKPPFSTYRFMAMICVSYLWGQVVMIAIPENIIYGIDFSFMHWIIPLGIALGVWTVGNIGREQGVLWHALIASYVTYLSRYFIYDDTWWMTLTVVVTSLVFDSISKRWRLERPKRRKLVKRAIILSSAVLLYMALWTSYFYFNGTITDSDGDEVPVHEAIHNFLKSPWWTDLKQTLHDTWVFAQHNGWGEIWKQIIDSMDADGEQNAYKVLGVSATASQNEIKTTWRKLSLENHPDKVKDPSQLEAAQKRFMEIQQAYEILSKIKSKRRSKNKKSTDEL</sequence>
<dbReference type="PANTHER" id="PTHR44733:SF1">
    <property type="entry name" value="DNAJ HOMOLOG SUBFAMILY C MEMBER 22"/>
    <property type="match status" value="1"/>
</dbReference>
<organism evidence="10">
    <name type="scientific">Culicoides sonorensis</name>
    <name type="common">Biting midge</name>
    <dbReference type="NCBI Taxonomy" id="179676"/>
    <lineage>
        <taxon>Eukaryota</taxon>
        <taxon>Metazoa</taxon>
        <taxon>Ecdysozoa</taxon>
        <taxon>Arthropoda</taxon>
        <taxon>Hexapoda</taxon>
        <taxon>Insecta</taxon>
        <taxon>Pterygota</taxon>
        <taxon>Neoptera</taxon>
        <taxon>Endopterygota</taxon>
        <taxon>Diptera</taxon>
        <taxon>Nematocera</taxon>
        <taxon>Chironomoidea</taxon>
        <taxon>Ceratopogonidae</taxon>
        <taxon>Ceratopogoninae</taxon>
        <taxon>Culicoides</taxon>
        <taxon>Monoculicoides</taxon>
    </lineage>
</organism>
<feature type="domain" description="J" evidence="9">
    <location>
        <begin position="337"/>
        <end position="410"/>
    </location>
</feature>
<keyword evidence="4 8" id="KW-0812">Transmembrane</keyword>
<dbReference type="Pfam" id="PF00226">
    <property type="entry name" value="DnaJ"/>
    <property type="match status" value="1"/>
</dbReference>
<feature type="transmembrane region" description="Helical" evidence="8">
    <location>
        <begin position="85"/>
        <end position="105"/>
    </location>
</feature>
<feature type="compositionally biased region" description="Polar residues" evidence="7">
    <location>
        <begin position="21"/>
        <end position="42"/>
    </location>
</feature>
<feature type="transmembrane region" description="Helical" evidence="8">
    <location>
        <begin position="195"/>
        <end position="214"/>
    </location>
</feature>
<dbReference type="EMBL" id="UFQT01000075">
    <property type="protein sequence ID" value="SSX19404.1"/>
    <property type="molecule type" value="Genomic_DNA"/>
</dbReference>
<evidence type="ECO:0000259" key="9">
    <source>
        <dbReference type="PROSITE" id="PS50076"/>
    </source>
</evidence>
<feature type="region of interest" description="Disordered" evidence="7">
    <location>
        <begin position="1"/>
        <end position="42"/>
    </location>
</feature>
<dbReference type="InterPro" id="IPR036869">
    <property type="entry name" value="J_dom_sf"/>
</dbReference>
<dbReference type="PRINTS" id="PR00625">
    <property type="entry name" value="JDOMAIN"/>
</dbReference>
<feature type="transmembrane region" description="Helical" evidence="8">
    <location>
        <begin position="171"/>
        <end position="188"/>
    </location>
</feature>
<feature type="transmembrane region" description="Helical" evidence="8">
    <location>
        <begin position="220"/>
        <end position="241"/>
    </location>
</feature>
<gene>
    <name evidence="10" type="primary">CSON014116</name>
</gene>
<dbReference type="CDD" id="cd06257">
    <property type="entry name" value="DnaJ"/>
    <property type="match status" value="1"/>
</dbReference>
<dbReference type="AlphaFoldDB" id="A0A336LMD3"/>
<dbReference type="InterPro" id="IPR007829">
    <property type="entry name" value="TM2"/>
</dbReference>
<feature type="transmembrane region" description="Helical" evidence="8">
    <location>
        <begin position="253"/>
        <end position="273"/>
    </location>
</feature>
<accession>A0A336LMD3</accession>
<evidence type="ECO:0000256" key="4">
    <source>
        <dbReference type="ARBA" id="ARBA00022692"/>
    </source>
</evidence>
<dbReference type="InterPro" id="IPR001623">
    <property type="entry name" value="DnaJ_domain"/>
</dbReference>
<reference evidence="10" key="1">
    <citation type="submission" date="2018-07" db="EMBL/GenBank/DDBJ databases">
        <authorList>
            <person name="Quirk P.G."/>
            <person name="Krulwich T.A."/>
        </authorList>
    </citation>
    <scope>NUCLEOTIDE SEQUENCE</scope>
</reference>
<comment type="function">
    <text evidence="1">May function as a co-chaperone.</text>
</comment>
<dbReference type="OMA" id="VWWHCLL"/>
<evidence type="ECO:0000256" key="7">
    <source>
        <dbReference type="SAM" id="MobiDB-lite"/>
    </source>
</evidence>
<evidence type="ECO:0000256" key="6">
    <source>
        <dbReference type="ARBA" id="ARBA00023136"/>
    </source>
</evidence>
<proteinExistence type="predicted"/>
<dbReference type="PANTHER" id="PTHR44733">
    <property type="entry name" value="DNAJ HOMOLOG SUBFAMILY C MEMBER 22"/>
    <property type="match status" value="1"/>
</dbReference>
<dbReference type="VEuPathDB" id="VectorBase:CSON014116"/>
<keyword evidence="5 8" id="KW-1133">Transmembrane helix</keyword>
<protein>
    <recommendedName>
        <fullName evidence="3">DnaJ homolog subfamily C member 22</fullName>
    </recommendedName>
</protein>
<keyword evidence="6 8" id="KW-0472">Membrane</keyword>
<dbReference type="PROSITE" id="PS50076">
    <property type="entry name" value="DNAJ_2"/>
    <property type="match status" value="1"/>
</dbReference>
<dbReference type="Pfam" id="PF05154">
    <property type="entry name" value="TM2"/>
    <property type="match status" value="1"/>
</dbReference>
<dbReference type="SMART" id="SM00271">
    <property type="entry name" value="DnaJ"/>
    <property type="match status" value="1"/>
</dbReference>
<evidence type="ECO:0000256" key="8">
    <source>
        <dbReference type="SAM" id="Phobius"/>
    </source>
</evidence>
<feature type="transmembrane region" description="Helical" evidence="8">
    <location>
        <begin position="139"/>
        <end position="159"/>
    </location>
</feature>
<name>A0A336LMD3_CULSO</name>
<comment type="subcellular location">
    <subcellularLocation>
        <location evidence="2">Membrane</location>
        <topology evidence="2">Multi-pass membrane protein</topology>
    </subcellularLocation>
</comment>
<dbReference type="SUPFAM" id="SSF46565">
    <property type="entry name" value="Chaperone J-domain"/>
    <property type="match status" value="1"/>
</dbReference>
<dbReference type="Gene3D" id="1.10.287.110">
    <property type="entry name" value="DnaJ domain"/>
    <property type="match status" value="1"/>
</dbReference>
<dbReference type="GO" id="GO:0016020">
    <property type="term" value="C:membrane"/>
    <property type="evidence" value="ECO:0007669"/>
    <property type="project" value="UniProtKB-SubCell"/>
</dbReference>
<evidence type="ECO:0000256" key="2">
    <source>
        <dbReference type="ARBA" id="ARBA00004141"/>
    </source>
</evidence>
<evidence type="ECO:0000256" key="3">
    <source>
        <dbReference type="ARBA" id="ARBA00020945"/>
    </source>
</evidence>